<gene>
    <name evidence="1" type="ORF">GOP47_0022837</name>
</gene>
<evidence type="ECO:0000313" key="1">
    <source>
        <dbReference type="EMBL" id="KAI5062298.1"/>
    </source>
</evidence>
<proteinExistence type="predicted"/>
<accession>A0A9D4U787</accession>
<dbReference type="EMBL" id="JABFUD020000022">
    <property type="protein sequence ID" value="KAI5062298.1"/>
    <property type="molecule type" value="Genomic_DNA"/>
</dbReference>
<evidence type="ECO:0000313" key="2">
    <source>
        <dbReference type="Proteomes" id="UP000886520"/>
    </source>
</evidence>
<comment type="caution">
    <text evidence="1">The sequence shown here is derived from an EMBL/GenBank/DDBJ whole genome shotgun (WGS) entry which is preliminary data.</text>
</comment>
<dbReference type="Proteomes" id="UP000886520">
    <property type="component" value="Chromosome 22"/>
</dbReference>
<reference evidence="1" key="1">
    <citation type="submission" date="2021-01" db="EMBL/GenBank/DDBJ databases">
        <title>Adiantum capillus-veneris genome.</title>
        <authorList>
            <person name="Fang Y."/>
            <person name="Liao Q."/>
        </authorList>
    </citation>
    <scope>NUCLEOTIDE SEQUENCE</scope>
    <source>
        <strain evidence="1">H3</strain>
        <tissue evidence="1">Leaf</tissue>
    </source>
</reference>
<organism evidence="1 2">
    <name type="scientific">Adiantum capillus-veneris</name>
    <name type="common">Maidenhair fern</name>
    <dbReference type="NCBI Taxonomy" id="13818"/>
    <lineage>
        <taxon>Eukaryota</taxon>
        <taxon>Viridiplantae</taxon>
        <taxon>Streptophyta</taxon>
        <taxon>Embryophyta</taxon>
        <taxon>Tracheophyta</taxon>
        <taxon>Polypodiopsida</taxon>
        <taxon>Polypodiidae</taxon>
        <taxon>Polypodiales</taxon>
        <taxon>Pteridineae</taxon>
        <taxon>Pteridaceae</taxon>
        <taxon>Vittarioideae</taxon>
        <taxon>Adiantum</taxon>
    </lineage>
</organism>
<sequence length="74" mass="8322">MTLRKHHGTCRLRSPNGLLSRPNELYGNAQTYESTSPAQCCSMSGCRAQQKPIEKWRARHREGHLCEHGAFVAA</sequence>
<dbReference type="AlphaFoldDB" id="A0A9D4U787"/>
<keyword evidence="2" id="KW-1185">Reference proteome</keyword>
<name>A0A9D4U787_ADICA</name>
<protein>
    <submittedName>
        <fullName evidence="1">Uncharacterized protein</fullName>
    </submittedName>
</protein>